<sequence>MKFAHNFRASLATQGFPPTWVEQAIPYGQLKKCLKKVQSELLEIGLDPDTLRALLQPQEDGLPALRYALRSSSDDTSIQPRLTFHVRLQDGVPVDASLDPPSRRLLETLAHSPHHATLTMKEEPSPELHPGIDPRVSSTAAAAPPQGAHEPTTAGCGDVIQVPLTFDGQFFGMLQDDVHKLDELQANESAKMNAEVKALGEEVSEACQKHRFSRTDLARWRWIFEVYLDAEVFFATHEQDHGARSSAAALTQLQWFQAEVEKRNLVKQFKIRESRMAYARFLRLNAILLKNLQFQELNKIAVRKILKKFDKRTALRTAMASADMLRSHRILSKNIAVDICTHMSKSLITIVPQLSDHSCPICMSVPWRPVRLACNHVFCIRCTVKLQRAEERFCPLCRADVVLAANIGRLNLRLLFPPRSP</sequence>
<dbReference type="Pfam" id="PF00097">
    <property type="entry name" value="zf-C3HC4"/>
    <property type="match status" value="1"/>
</dbReference>
<evidence type="ECO:0000313" key="9">
    <source>
        <dbReference type="Proteomes" id="UP000813444"/>
    </source>
</evidence>
<dbReference type="OrthoDB" id="5588846at2759"/>
<dbReference type="InterPro" id="IPR018957">
    <property type="entry name" value="Znf_C3HC4_RING-type"/>
</dbReference>
<feature type="region of interest" description="Disordered" evidence="5">
    <location>
        <begin position="115"/>
        <end position="151"/>
    </location>
</feature>
<comment type="caution">
    <text evidence="8">The sequence shown here is derived from an EMBL/GenBank/DDBJ whole genome shotgun (WGS) entry which is preliminary data.</text>
</comment>
<keyword evidence="2 4" id="KW-0863">Zinc-finger</keyword>
<feature type="domain" description="SPX" evidence="7">
    <location>
        <begin position="1"/>
        <end position="323"/>
    </location>
</feature>
<dbReference type="GO" id="GO:0008270">
    <property type="term" value="F:zinc ion binding"/>
    <property type="evidence" value="ECO:0007669"/>
    <property type="project" value="UniProtKB-KW"/>
</dbReference>
<evidence type="ECO:0000259" key="6">
    <source>
        <dbReference type="PROSITE" id="PS50089"/>
    </source>
</evidence>
<accession>A0A8K0T3S3</accession>
<evidence type="ECO:0000256" key="3">
    <source>
        <dbReference type="ARBA" id="ARBA00022833"/>
    </source>
</evidence>
<dbReference type="InterPro" id="IPR013083">
    <property type="entry name" value="Znf_RING/FYVE/PHD"/>
</dbReference>
<dbReference type="AlphaFoldDB" id="A0A8K0T3S3"/>
<dbReference type="PANTHER" id="PTHR23327">
    <property type="entry name" value="RING FINGER PROTEIN 127"/>
    <property type="match status" value="1"/>
</dbReference>
<dbReference type="Pfam" id="PF03105">
    <property type="entry name" value="SPX"/>
    <property type="match status" value="1"/>
</dbReference>
<dbReference type="PANTHER" id="PTHR23327:SF51">
    <property type="entry name" value="TRANSCRIPTIONAL REGULATOR OF YEAST FORM ADHERENCE 3"/>
    <property type="match status" value="1"/>
</dbReference>
<evidence type="ECO:0000313" key="8">
    <source>
        <dbReference type="EMBL" id="KAH7325138.1"/>
    </source>
</evidence>
<dbReference type="PROSITE" id="PS50089">
    <property type="entry name" value="ZF_RING_2"/>
    <property type="match status" value="1"/>
</dbReference>
<evidence type="ECO:0000256" key="1">
    <source>
        <dbReference type="ARBA" id="ARBA00022723"/>
    </source>
</evidence>
<feature type="compositionally biased region" description="Basic and acidic residues" evidence="5">
    <location>
        <begin position="120"/>
        <end position="132"/>
    </location>
</feature>
<dbReference type="SUPFAM" id="SSF57850">
    <property type="entry name" value="RING/U-box"/>
    <property type="match status" value="1"/>
</dbReference>
<dbReference type="EMBL" id="JAGPNK010000003">
    <property type="protein sequence ID" value="KAH7325138.1"/>
    <property type="molecule type" value="Genomic_DNA"/>
</dbReference>
<evidence type="ECO:0000256" key="4">
    <source>
        <dbReference type="PROSITE-ProRule" id="PRU00175"/>
    </source>
</evidence>
<dbReference type="Proteomes" id="UP000813444">
    <property type="component" value="Unassembled WGS sequence"/>
</dbReference>
<feature type="domain" description="RING-type" evidence="6">
    <location>
        <begin position="359"/>
        <end position="398"/>
    </location>
</feature>
<dbReference type="Gene3D" id="3.30.40.10">
    <property type="entry name" value="Zinc/RING finger domain, C3HC4 (zinc finger)"/>
    <property type="match status" value="1"/>
</dbReference>
<evidence type="ECO:0000256" key="5">
    <source>
        <dbReference type="SAM" id="MobiDB-lite"/>
    </source>
</evidence>
<dbReference type="InterPro" id="IPR001841">
    <property type="entry name" value="Znf_RING"/>
</dbReference>
<gene>
    <name evidence="8" type="ORF">B0I35DRAFT_425701</name>
</gene>
<name>A0A8K0T3S3_9HYPO</name>
<organism evidence="8 9">
    <name type="scientific">Stachybotrys elegans</name>
    <dbReference type="NCBI Taxonomy" id="80388"/>
    <lineage>
        <taxon>Eukaryota</taxon>
        <taxon>Fungi</taxon>
        <taxon>Dikarya</taxon>
        <taxon>Ascomycota</taxon>
        <taxon>Pezizomycotina</taxon>
        <taxon>Sordariomycetes</taxon>
        <taxon>Hypocreomycetidae</taxon>
        <taxon>Hypocreales</taxon>
        <taxon>Stachybotryaceae</taxon>
        <taxon>Stachybotrys</taxon>
    </lineage>
</organism>
<dbReference type="InterPro" id="IPR004331">
    <property type="entry name" value="SPX_dom"/>
</dbReference>
<evidence type="ECO:0000256" key="2">
    <source>
        <dbReference type="ARBA" id="ARBA00022771"/>
    </source>
</evidence>
<evidence type="ECO:0000259" key="7">
    <source>
        <dbReference type="PROSITE" id="PS51382"/>
    </source>
</evidence>
<reference evidence="8" key="1">
    <citation type="journal article" date="2021" name="Nat. Commun.">
        <title>Genetic determinants of endophytism in the Arabidopsis root mycobiome.</title>
        <authorList>
            <person name="Mesny F."/>
            <person name="Miyauchi S."/>
            <person name="Thiergart T."/>
            <person name="Pickel B."/>
            <person name="Atanasova L."/>
            <person name="Karlsson M."/>
            <person name="Huettel B."/>
            <person name="Barry K.W."/>
            <person name="Haridas S."/>
            <person name="Chen C."/>
            <person name="Bauer D."/>
            <person name="Andreopoulos W."/>
            <person name="Pangilinan J."/>
            <person name="LaButti K."/>
            <person name="Riley R."/>
            <person name="Lipzen A."/>
            <person name="Clum A."/>
            <person name="Drula E."/>
            <person name="Henrissat B."/>
            <person name="Kohler A."/>
            <person name="Grigoriev I.V."/>
            <person name="Martin F.M."/>
            <person name="Hacquard S."/>
        </authorList>
    </citation>
    <scope>NUCLEOTIDE SEQUENCE</scope>
    <source>
        <strain evidence="8">MPI-CAGE-CH-0235</strain>
    </source>
</reference>
<keyword evidence="9" id="KW-1185">Reference proteome</keyword>
<protein>
    <submittedName>
        <fullName evidence="8">RING-14 protein</fullName>
    </submittedName>
</protein>
<dbReference type="PROSITE" id="PS51382">
    <property type="entry name" value="SPX"/>
    <property type="match status" value="1"/>
</dbReference>
<keyword evidence="3" id="KW-0862">Zinc</keyword>
<proteinExistence type="predicted"/>
<keyword evidence="1" id="KW-0479">Metal-binding</keyword>
<dbReference type="SMART" id="SM00184">
    <property type="entry name" value="RING"/>
    <property type="match status" value="1"/>
</dbReference>